<comment type="similarity">
    <text evidence="1">Belongs to the peptidase M20 family.</text>
</comment>
<evidence type="ECO:0000313" key="9">
    <source>
        <dbReference type="EMBL" id="KAE9284339.1"/>
    </source>
</evidence>
<evidence type="ECO:0000313" key="13">
    <source>
        <dbReference type="Proteomes" id="UP000441208"/>
    </source>
</evidence>
<evidence type="ECO:0000259" key="4">
    <source>
        <dbReference type="Pfam" id="PF07687"/>
    </source>
</evidence>
<dbReference type="Proteomes" id="UP000441208">
    <property type="component" value="Unassembled WGS sequence"/>
</dbReference>
<dbReference type="Pfam" id="PF01546">
    <property type="entry name" value="Peptidase_M20"/>
    <property type="match status" value="1"/>
</dbReference>
<dbReference type="PANTHER" id="PTHR11014:SF63">
    <property type="entry name" value="METALLOPEPTIDASE, PUTATIVE (AFU_ORTHOLOGUE AFUA_6G09600)-RELATED"/>
    <property type="match status" value="1"/>
</dbReference>
<name>A0A6A3X677_9STRA</name>
<dbReference type="SUPFAM" id="SSF55031">
    <property type="entry name" value="Bacterial exopeptidase dimerisation domain"/>
    <property type="match status" value="1"/>
</dbReference>
<dbReference type="Gene3D" id="3.30.70.360">
    <property type="match status" value="1"/>
</dbReference>
<proteinExistence type="inferred from homology"/>
<feature type="compositionally biased region" description="Low complexity" evidence="3">
    <location>
        <begin position="391"/>
        <end position="400"/>
    </location>
</feature>
<dbReference type="InterPro" id="IPR017439">
    <property type="entry name" value="Amidohydrolase"/>
</dbReference>
<evidence type="ECO:0000313" key="8">
    <source>
        <dbReference type="EMBL" id="KAE9195949.1"/>
    </source>
</evidence>
<feature type="region of interest" description="Disordered" evidence="3">
    <location>
        <begin position="391"/>
        <end position="422"/>
    </location>
</feature>
<feature type="region of interest" description="Disordered" evidence="3">
    <location>
        <begin position="1"/>
        <end position="51"/>
    </location>
</feature>
<evidence type="ECO:0000256" key="3">
    <source>
        <dbReference type="SAM" id="MobiDB-lite"/>
    </source>
</evidence>
<evidence type="ECO:0000256" key="1">
    <source>
        <dbReference type="ARBA" id="ARBA00006153"/>
    </source>
</evidence>
<dbReference type="Gene3D" id="3.40.630.10">
    <property type="entry name" value="Zn peptidases"/>
    <property type="match status" value="2"/>
</dbReference>
<organism evidence="8 12">
    <name type="scientific">Phytophthora fragariae</name>
    <dbReference type="NCBI Taxonomy" id="53985"/>
    <lineage>
        <taxon>Eukaryota</taxon>
        <taxon>Sar</taxon>
        <taxon>Stramenopiles</taxon>
        <taxon>Oomycota</taxon>
        <taxon>Peronosporomycetes</taxon>
        <taxon>Peronosporales</taxon>
        <taxon>Peronosporaceae</taxon>
        <taxon>Phytophthora</taxon>
    </lineage>
</organism>
<evidence type="ECO:0000313" key="10">
    <source>
        <dbReference type="Proteomes" id="UP000433483"/>
    </source>
</evidence>
<dbReference type="NCBIfam" id="TIGR01891">
    <property type="entry name" value="amidohydrolases"/>
    <property type="match status" value="1"/>
</dbReference>
<dbReference type="FunFam" id="3.30.70.360:FF:000001">
    <property type="entry name" value="N-acetyldiaminopimelate deacetylase"/>
    <property type="match status" value="1"/>
</dbReference>
<evidence type="ECO:0000313" key="14">
    <source>
        <dbReference type="Proteomes" id="UP000488956"/>
    </source>
</evidence>
<feature type="region of interest" description="Disordered" evidence="3">
    <location>
        <begin position="323"/>
        <end position="379"/>
    </location>
</feature>
<reference evidence="10 11" key="1">
    <citation type="submission" date="2018-08" db="EMBL/GenBank/DDBJ databases">
        <title>Genomic investigation of the strawberry pathogen Phytophthora fragariae indicates pathogenicity is determined by transcriptional variation in three key races.</title>
        <authorList>
            <person name="Adams T.M."/>
            <person name="Armitage A.D."/>
            <person name="Sobczyk M.K."/>
            <person name="Bates H.J."/>
            <person name="Dunwell J.M."/>
            <person name="Nellist C.F."/>
            <person name="Harrison R.J."/>
        </authorList>
    </citation>
    <scope>NUCLEOTIDE SEQUENCE [LARGE SCALE GENOMIC DNA]</scope>
    <source>
        <strain evidence="9 11">A4</strain>
        <strain evidence="8 12">BC-1</strain>
        <strain evidence="7 10">NOV-27</strain>
        <strain evidence="5 13">NOV-71</strain>
        <strain evidence="6 14">ONT-3</strain>
    </source>
</reference>
<dbReference type="Proteomes" id="UP000488956">
    <property type="component" value="Unassembled WGS sequence"/>
</dbReference>
<comment type="caution">
    <text evidence="8">The sequence shown here is derived from an EMBL/GenBank/DDBJ whole genome shotgun (WGS) entry which is preliminary data.</text>
</comment>
<sequence>MSDQHEQEEKEQEKEQEQEQEKEQEQEEKEKEPETRRSHKKKKVGKGGGKRLTDKERVEIIQIHENCKITKRRLAVKYGVSEAAIRKLLLMKDEILKRYFETPAEIRDLRLRGSKVRLGFAHGLDFETAKAVAAICNARTTSTSLTAAAGAQLRIRNEGQYPPDDPWKQGLNAMLAKVSPFLKKFTRKRGQSQDSINVLDASVAAADKASVEGSTSAEDASGAVSELDWVGFSRMLRDVRRTLHRYPETGYQEVGTQAFIKGFCEQLNIPGKNVREMALTGLVVDVCHGNATISPAEKRKLPVIAFRADMDALPIEEMNDQLPYCSTQKNGGKELRKRKKQKTSTSQPSSPPKASEDEEDDPQASSDATGGSVVSTDESMEAPVMTLPAPSTITTTTVGAPPAPGAAAEKDDSDSESSTPAAHMCGHDGHMVIVLGLCALVVRKAHLLPEDTFVRFIFQPAEEGPGGAMKMIEDGALVDVDEVYGLHNAPFPLNSIHVRPGPVMAQEVEFSINIHGIGGHGSAPQNCVDPILIGAVVVQALQTIVSRSLSPMDTAVVSVTQFRGGDTNNVIPHSALLSGTIRVFDLQVAETIKSRVAALVHSTCASYGATASVHFLDGYAPVINPPAETRNVQQIAMDMNLFVSEEGLPLMAAEDFSYFLQERKGCYFFLGTKDLEDEDKTRALHSNHFDFNDKATPVGIRVFLGILQSRFSCELFSAEELESFQSAMGRILINIRPPIVYM</sequence>
<accession>A0A6A3X677</accession>
<dbReference type="Proteomes" id="UP000437068">
    <property type="component" value="Unassembled WGS sequence"/>
</dbReference>
<dbReference type="AlphaFoldDB" id="A0A6A3X677"/>
<dbReference type="PANTHER" id="PTHR11014">
    <property type="entry name" value="PEPTIDASE M20 FAMILY MEMBER"/>
    <property type="match status" value="1"/>
</dbReference>
<evidence type="ECO:0000313" key="12">
    <source>
        <dbReference type="Proteomes" id="UP000440367"/>
    </source>
</evidence>
<dbReference type="Proteomes" id="UP000433483">
    <property type="component" value="Unassembled WGS sequence"/>
</dbReference>
<evidence type="ECO:0000256" key="2">
    <source>
        <dbReference type="ARBA" id="ARBA00022801"/>
    </source>
</evidence>
<dbReference type="OrthoDB" id="6119954at2759"/>
<evidence type="ECO:0000313" key="11">
    <source>
        <dbReference type="Proteomes" id="UP000437068"/>
    </source>
</evidence>
<dbReference type="InterPro" id="IPR036264">
    <property type="entry name" value="Bact_exopeptidase_dim_dom"/>
</dbReference>
<dbReference type="EMBL" id="QXGB01001737">
    <property type="protein sequence ID" value="KAE9186253.1"/>
    <property type="molecule type" value="Genomic_DNA"/>
</dbReference>
<dbReference type="EMBL" id="QXGE01002161">
    <property type="protein sequence ID" value="KAE9284339.1"/>
    <property type="molecule type" value="Genomic_DNA"/>
</dbReference>
<dbReference type="Gene3D" id="1.10.10.60">
    <property type="entry name" value="Homeodomain-like"/>
    <property type="match status" value="1"/>
</dbReference>
<dbReference type="CDD" id="cd03886">
    <property type="entry name" value="M20_Acy1"/>
    <property type="match status" value="1"/>
</dbReference>
<gene>
    <name evidence="9" type="ORF">PF001_g22434</name>
    <name evidence="8" type="ORF">PF002_g23182</name>
    <name evidence="7" type="ORF">PF005_g20911</name>
    <name evidence="5" type="ORF">PF007_g22323</name>
    <name evidence="6" type="ORF">PF010_g20956</name>
</gene>
<dbReference type="Pfam" id="PF07687">
    <property type="entry name" value="M20_dimer"/>
    <property type="match status" value="1"/>
</dbReference>
<dbReference type="EMBL" id="QXFX01001832">
    <property type="protein sequence ID" value="KAE9084135.1"/>
    <property type="molecule type" value="Genomic_DNA"/>
</dbReference>
<evidence type="ECO:0000313" key="7">
    <source>
        <dbReference type="EMBL" id="KAE9186253.1"/>
    </source>
</evidence>
<dbReference type="Proteomes" id="UP000440367">
    <property type="component" value="Unassembled WGS sequence"/>
</dbReference>
<dbReference type="SUPFAM" id="SSF53187">
    <property type="entry name" value="Zn-dependent exopeptidases"/>
    <property type="match status" value="2"/>
</dbReference>
<keyword evidence="10" id="KW-1185">Reference proteome</keyword>
<evidence type="ECO:0000313" key="6">
    <source>
        <dbReference type="EMBL" id="KAE9084135.1"/>
    </source>
</evidence>
<feature type="compositionally biased region" description="Basic residues" evidence="3">
    <location>
        <begin position="37"/>
        <end position="49"/>
    </location>
</feature>
<dbReference type="GO" id="GO:0016787">
    <property type="term" value="F:hydrolase activity"/>
    <property type="evidence" value="ECO:0007669"/>
    <property type="project" value="UniProtKB-KW"/>
</dbReference>
<evidence type="ECO:0000313" key="5">
    <source>
        <dbReference type="EMBL" id="KAE9082366.1"/>
    </source>
</evidence>
<dbReference type="EMBL" id="QXFZ01001979">
    <property type="protein sequence ID" value="KAE9082366.1"/>
    <property type="molecule type" value="Genomic_DNA"/>
</dbReference>
<feature type="domain" description="Peptidase M20 dimerisation" evidence="4">
    <location>
        <begin position="509"/>
        <end position="604"/>
    </location>
</feature>
<keyword evidence="2" id="KW-0378">Hydrolase</keyword>
<dbReference type="InterPro" id="IPR002933">
    <property type="entry name" value="Peptidase_M20"/>
</dbReference>
<dbReference type="EMBL" id="QXGD01001962">
    <property type="protein sequence ID" value="KAE9195949.1"/>
    <property type="molecule type" value="Genomic_DNA"/>
</dbReference>
<feature type="compositionally biased region" description="Basic and acidic residues" evidence="3">
    <location>
        <begin position="1"/>
        <end position="36"/>
    </location>
</feature>
<dbReference type="InterPro" id="IPR011650">
    <property type="entry name" value="Peptidase_M20_dimer"/>
</dbReference>
<protein>
    <recommendedName>
        <fullName evidence="4">Peptidase M20 dimerisation domain-containing protein</fullName>
    </recommendedName>
</protein>
<feature type="compositionally biased region" description="Polar residues" evidence="3">
    <location>
        <begin position="363"/>
        <end position="377"/>
    </location>
</feature>